<name>A0A0A9GX20_ARUDO</name>
<dbReference type="AlphaFoldDB" id="A0A0A9GX20"/>
<organism evidence="1">
    <name type="scientific">Arundo donax</name>
    <name type="common">Giant reed</name>
    <name type="synonym">Donax arundinaceus</name>
    <dbReference type="NCBI Taxonomy" id="35708"/>
    <lineage>
        <taxon>Eukaryota</taxon>
        <taxon>Viridiplantae</taxon>
        <taxon>Streptophyta</taxon>
        <taxon>Embryophyta</taxon>
        <taxon>Tracheophyta</taxon>
        <taxon>Spermatophyta</taxon>
        <taxon>Magnoliopsida</taxon>
        <taxon>Liliopsida</taxon>
        <taxon>Poales</taxon>
        <taxon>Poaceae</taxon>
        <taxon>PACMAD clade</taxon>
        <taxon>Arundinoideae</taxon>
        <taxon>Arundineae</taxon>
        <taxon>Arundo</taxon>
    </lineage>
</organism>
<accession>A0A0A9GX20</accession>
<protein>
    <submittedName>
        <fullName evidence="1">Uncharacterized protein</fullName>
    </submittedName>
</protein>
<dbReference type="EMBL" id="GBRH01172773">
    <property type="protein sequence ID" value="JAE25123.1"/>
    <property type="molecule type" value="Transcribed_RNA"/>
</dbReference>
<reference evidence="1" key="2">
    <citation type="journal article" date="2015" name="Data Brief">
        <title>Shoot transcriptome of the giant reed, Arundo donax.</title>
        <authorList>
            <person name="Barrero R.A."/>
            <person name="Guerrero F.D."/>
            <person name="Moolhuijzen P."/>
            <person name="Goolsby J.A."/>
            <person name="Tidwell J."/>
            <person name="Bellgard S.E."/>
            <person name="Bellgard M.I."/>
        </authorList>
    </citation>
    <scope>NUCLEOTIDE SEQUENCE</scope>
    <source>
        <tissue evidence="1">Shoot tissue taken approximately 20 cm above the soil surface</tissue>
    </source>
</reference>
<reference evidence="1" key="1">
    <citation type="submission" date="2014-09" db="EMBL/GenBank/DDBJ databases">
        <authorList>
            <person name="Magalhaes I.L.F."/>
            <person name="Oliveira U."/>
            <person name="Santos F.R."/>
            <person name="Vidigal T.H.D.A."/>
            <person name="Brescovit A.D."/>
            <person name="Santos A.J."/>
        </authorList>
    </citation>
    <scope>NUCLEOTIDE SEQUENCE</scope>
    <source>
        <tissue evidence="1">Shoot tissue taken approximately 20 cm above the soil surface</tissue>
    </source>
</reference>
<evidence type="ECO:0000313" key="1">
    <source>
        <dbReference type="EMBL" id="JAE25123.1"/>
    </source>
</evidence>
<sequence>MSDISTKNHLHDLIKEKNHNNISFFPLQLETQLHDHMSDET</sequence>
<proteinExistence type="predicted"/>